<keyword evidence="3 11" id="KW-0813">Transport</keyword>
<dbReference type="OMA" id="VYERMKW"/>
<feature type="transmembrane region" description="Helical" evidence="12">
    <location>
        <begin position="260"/>
        <end position="283"/>
    </location>
</feature>
<keyword evidence="5" id="KW-0677">Repeat</keyword>
<dbReference type="AlphaFoldDB" id="A0A0L0T0M7"/>
<protein>
    <recommendedName>
        <fullName evidence="15">Mitochondrial carrier protein LEU5</fullName>
    </recommendedName>
</protein>
<dbReference type="SUPFAM" id="SSF103506">
    <property type="entry name" value="Mitochondrial carrier"/>
    <property type="match status" value="1"/>
</dbReference>
<feature type="transmembrane region" description="Helical" evidence="12">
    <location>
        <begin position="159"/>
        <end position="181"/>
    </location>
</feature>
<evidence type="ECO:0000256" key="12">
    <source>
        <dbReference type="SAM" id="Phobius"/>
    </source>
</evidence>
<keyword evidence="4 10" id="KW-0812">Transmembrane</keyword>
<evidence type="ECO:0008006" key="15">
    <source>
        <dbReference type="Google" id="ProtNLM"/>
    </source>
</evidence>
<dbReference type="InterPro" id="IPR002167">
    <property type="entry name" value="GDC-like"/>
</dbReference>
<gene>
    <name evidence="13" type="ORF">AMAG_12980</name>
</gene>
<evidence type="ECO:0000256" key="3">
    <source>
        <dbReference type="ARBA" id="ARBA00022448"/>
    </source>
</evidence>
<keyword evidence="9 10" id="KW-0472">Membrane</keyword>
<dbReference type="EMBL" id="GG745356">
    <property type="protein sequence ID" value="KNE68316.1"/>
    <property type="molecule type" value="Genomic_DNA"/>
</dbReference>
<dbReference type="PROSITE" id="PS50920">
    <property type="entry name" value="SOLCAR"/>
    <property type="match status" value="3"/>
</dbReference>
<dbReference type="eggNOG" id="KOG0752">
    <property type="taxonomic scope" value="Eukaryota"/>
</dbReference>
<evidence type="ECO:0000256" key="2">
    <source>
        <dbReference type="ARBA" id="ARBA00006375"/>
    </source>
</evidence>
<dbReference type="InterPro" id="IPR002067">
    <property type="entry name" value="MCP"/>
</dbReference>
<organism evidence="13 14">
    <name type="scientific">Allomyces macrogynus (strain ATCC 38327)</name>
    <name type="common">Allomyces javanicus var. macrogynus</name>
    <dbReference type="NCBI Taxonomy" id="578462"/>
    <lineage>
        <taxon>Eukaryota</taxon>
        <taxon>Fungi</taxon>
        <taxon>Fungi incertae sedis</taxon>
        <taxon>Blastocladiomycota</taxon>
        <taxon>Blastocladiomycetes</taxon>
        <taxon>Blastocladiales</taxon>
        <taxon>Blastocladiaceae</taxon>
        <taxon>Allomyces</taxon>
    </lineage>
</organism>
<dbReference type="Proteomes" id="UP000054350">
    <property type="component" value="Unassembled WGS sequence"/>
</dbReference>
<proteinExistence type="inferred from homology"/>
<reference evidence="14" key="2">
    <citation type="submission" date="2009-11" db="EMBL/GenBank/DDBJ databases">
        <title>The Genome Sequence of Allomyces macrogynus strain ATCC 38327.</title>
        <authorList>
            <consortium name="The Broad Institute Genome Sequencing Platform"/>
            <person name="Russ C."/>
            <person name="Cuomo C."/>
            <person name="Shea T."/>
            <person name="Young S.K."/>
            <person name="Zeng Q."/>
            <person name="Koehrsen M."/>
            <person name="Haas B."/>
            <person name="Borodovsky M."/>
            <person name="Guigo R."/>
            <person name="Alvarado L."/>
            <person name="Berlin A."/>
            <person name="Borenstein D."/>
            <person name="Chen Z."/>
            <person name="Engels R."/>
            <person name="Freedman E."/>
            <person name="Gellesch M."/>
            <person name="Goldberg J."/>
            <person name="Griggs A."/>
            <person name="Gujja S."/>
            <person name="Heiman D."/>
            <person name="Hepburn T."/>
            <person name="Howarth C."/>
            <person name="Jen D."/>
            <person name="Larson L."/>
            <person name="Lewis B."/>
            <person name="Mehta T."/>
            <person name="Park D."/>
            <person name="Pearson M."/>
            <person name="Roberts A."/>
            <person name="Saif S."/>
            <person name="Shenoy N."/>
            <person name="Sisk P."/>
            <person name="Stolte C."/>
            <person name="Sykes S."/>
            <person name="Walk T."/>
            <person name="White J."/>
            <person name="Yandava C."/>
            <person name="Burger G."/>
            <person name="Gray M.W."/>
            <person name="Holland P.W.H."/>
            <person name="King N."/>
            <person name="Lang F.B.F."/>
            <person name="Roger A.J."/>
            <person name="Ruiz-Trillo I."/>
            <person name="Lander E."/>
            <person name="Nusbaum C."/>
        </authorList>
    </citation>
    <scope>NUCLEOTIDE SEQUENCE [LARGE SCALE GENOMIC DNA]</scope>
    <source>
        <strain evidence="14">ATCC 38327</strain>
    </source>
</reference>
<dbReference type="PRINTS" id="PR00926">
    <property type="entry name" value="MITOCARRIER"/>
</dbReference>
<dbReference type="InterPro" id="IPR023395">
    <property type="entry name" value="MCP_dom_sf"/>
</dbReference>
<keyword evidence="7 12" id="KW-1133">Transmembrane helix</keyword>
<evidence type="ECO:0000256" key="6">
    <source>
        <dbReference type="ARBA" id="ARBA00022792"/>
    </source>
</evidence>
<keyword evidence="14" id="KW-1185">Reference proteome</keyword>
<evidence type="ECO:0000256" key="11">
    <source>
        <dbReference type="RuleBase" id="RU000488"/>
    </source>
</evidence>
<dbReference type="VEuPathDB" id="FungiDB:AMAG_12980"/>
<evidence type="ECO:0000256" key="7">
    <source>
        <dbReference type="ARBA" id="ARBA00022989"/>
    </source>
</evidence>
<dbReference type="Gene3D" id="1.50.40.10">
    <property type="entry name" value="Mitochondrial carrier domain"/>
    <property type="match status" value="1"/>
</dbReference>
<dbReference type="STRING" id="578462.A0A0L0T0M7"/>
<evidence type="ECO:0000256" key="5">
    <source>
        <dbReference type="ARBA" id="ARBA00022737"/>
    </source>
</evidence>
<dbReference type="GO" id="GO:0005743">
    <property type="term" value="C:mitochondrial inner membrane"/>
    <property type="evidence" value="ECO:0007669"/>
    <property type="project" value="UniProtKB-SubCell"/>
</dbReference>
<dbReference type="OrthoDB" id="270584at2759"/>
<dbReference type="PRINTS" id="PR00928">
    <property type="entry name" value="GRAVESDC"/>
</dbReference>
<dbReference type="InterPro" id="IPR018108">
    <property type="entry name" value="MCP_transmembrane"/>
</dbReference>
<comment type="similarity">
    <text evidence="2 11">Belongs to the mitochondrial carrier (TC 2.A.29) family.</text>
</comment>
<evidence type="ECO:0000256" key="8">
    <source>
        <dbReference type="ARBA" id="ARBA00023128"/>
    </source>
</evidence>
<evidence type="ECO:0000313" key="13">
    <source>
        <dbReference type="EMBL" id="KNE68316.1"/>
    </source>
</evidence>
<reference evidence="13 14" key="1">
    <citation type="submission" date="2009-11" db="EMBL/GenBank/DDBJ databases">
        <title>Annotation of Allomyces macrogynus ATCC 38327.</title>
        <authorList>
            <consortium name="The Broad Institute Genome Sequencing Platform"/>
            <person name="Russ C."/>
            <person name="Cuomo C."/>
            <person name="Burger G."/>
            <person name="Gray M.W."/>
            <person name="Holland P.W.H."/>
            <person name="King N."/>
            <person name="Lang F.B.F."/>
            <person name="Roger A.J."/>
            <person name="Ruiz-Trillo I."/>
            <person name="Young S.K."/>
            <person name="Zeng Q."/>
            <person name="Gargeya S."/>
            <person name="Fitzgerald M."/>
            <person name="Haas B."/>
            <person name="Abouelleil A."/>
            <person name="Alvarado L."/>
            <person name="Arachchi H.M."/>
            <person name="Berlin A."/>
            <person name="Chapman S.B."/>
            <person name="Gearin G."/>
            <person name="Goldberg J."/>
            <person name="Griggs A."/>
            <person name="Gujja S."/>
            <person name="Hansen M."/>
            <person name="Heiman D."/>
            <person name="Howarth C."/>
            <person name="Larimer J."/>
            <person name="Lui A."/>
            <person name="MacDonald P.J.P."/>
            <person name="McCowen C."/>
            <person name="Montmayeur A."/>
            <person name="Murphy C."/>
            <person name="Neiman D."/>
            <person name="Pearson M."/>
            <person name="Priest M."/>
            <person name="Roberts A."/>
            <person name="Saif S."/>
            <person name="Shea T."/>
            <person name="Sisk P."/>
            <person name="Stolte C."/>
            <person name="Sykes S."/>
            <person name="Wortman J."/>
            <person name="Nusbaum C."/>
            <person name="Birren B."/>
        </authorList>
    </citation>
    <scope>NUCLEOTIDE SEQUENCE [LARGE SCALE GENOMIC DNA]</scope>
    <source>
        <strain evidence="13 14">ATCC 38327</strain>
    </source>
</reference>
<name>A0A0L0T0M7_ALLM3</name>
<dbReference type="PANTHER" id="PTHR24089">
    <property type="entry name" value="SOLUTE CARRIER FAMILY 25"/>
    <property type="match status" value="1"/>
</dbReference>
<comment type="subcellular location">
    <subcellularLocation>
        <location evidence="1">Mitochondrion inner membrane</location>
        <topology evidence="1">Multi-pass membrane protein</topology>
    </subcellularLocation>
</comment>
<feature type="repeat" description="Solcar" evidence="10">
    <location>
        <begin position="116"/>
        <end position="187"/>
    </location>
</feature>
<dbReference type="GO" id="GO:0055085">
    <property type="term" value="P:transmembrane transport"/>
    <property type="evidence" value="ECO:0007669"/>
    <property type="project" value="InterPro"/>
</dbReference>
<evidence type="ECO:0000256" key="4">
    <source>
        <dbReference type="ARBA" id="ARBA00022692"/>
    </source>
</evidence>
<accession>A0A0L0T0M7</accession>
<evidence type="ECO:0000313" key="14">
    <source>
        <dbReference type="Proteomes" id="UP000054350"/>
    </source>
</evidence>
<sequence length="293" mass="33065">MAPVPVPATNRDPRSWDYAWKSFVAGGVAGCAAKSVVAPLDRVKILFQAHSPAYAHHQGSFFGVFRAVRDIHSSHGARGLFQGHSATLIRIFPYAAVKFMAYEQYKHLIFPVDRRPTPVQQLLAGSLAGVTSVFFTYPLEVVRVRLAFNVPVLSNLRNFYRGFTPTVYGMIPYAGVSFMGYERLKHQIHEISPDWSPSRVHLVAGGLAGAVSQTVSYPWEVIRRRMQVSGQFHADSYEAKVYKNSVETARYIWRRHGLRGFFIGLSIGYLKVTPMSMVSFWTYEACKQFLHIE</sequence>
<feature type="repeat" description="Solcar" evidence="10">
    <location>
        <begin position="196"/>
        <end position="289"/>
    </location>
</feature>
<keyword evidence="6" id="KW-0999">Mitochondrion inner membrane</keyword>
<dbReference type="Pfam" id="PF00153">
    <property type="entry name" value="Mito_carr"/>
    <property type="match status" value="4"/>
</dbReference>
<feature type="repeat" description="Solcar" evidence="10">
    <location>
        <begin position="17"/>
        <end position="108"/>
    </location>
</feature>
<evidence type="ECO:0000256" key="9">
    <source>
        <dbReference type="ARBA" id="ARBA00023136"/>
    </source>
</evidence>
<evidence type="ECO:0000256" key="10">
    <source>
        <dbReference type="PROSITE-ProRule" id="PRU00282"/>
    </source>
</evidence>
<feature type="transmembrane region" description="Helical" evidence="12">
    <location>
        <begin position="122"/>
        <end position="139"/>
    </location>
</feature>
<evidence type="ECO:0000256" key="1">
    <source>
        <dbReference type="ARBA" id="ARBA00004448"/>
    </source>
</evidence>
<keyword evidence="8" id="KW-0496">Mitochondrion</keyword>